<evidence type="ECO:0000313" key="1">
    <source>
        <dbReference type="EMBL" id="MBU2950816.1"/>
    </source>
</evidence>
<evidence type="ECO:0000313" key="2">
    <source>
        <dbReference type="Proteomes" id="UP001647509"/>
    </source>
</evidence>
<proteinExistence type="predicted"/>
<gene>
    <name evidence="1" type="ORF">KO493_08915</name>
</gene>
<accession>A0ACC5U935</accession>
<dbReference type="Proteomes" id="UP001647509">
    <property type="component" value="Unassembled WGS sequence"/>
</dbReference>
<reference evidence="1" key="1">
    <citation type="submission" date="2021-05" db="EMBL/GenBank/DDBJ databases">
        <title>Draft genomes of bacteria isolated from model marine particles.</title>
        <authorList>
            <person name="Datta M.S."/>
            <person name="Schwartzman J.A."/>
            <person name="Enke T.N."/>
            <person name="Saavedra J."/>
            <person name="Cermak N."/>
            <person name="Cordero O.X."/>
        </authorList>
    </citation>
    <scope>NUCLEOTIDE SEQUENCE</scope>
    <source>
        <strain evidence="1">I2M19</strain>
    </source>
</reference>
<comment type="caution">
    <text evidence="1">The sequence shown here is derived from an EMBL/GenBank/DDBJ whole genome shotgun (WGS) entry which is preliminary data.</text>
</comment>
<keyword evidence="2" id="KW-1185">Reference proteome</keyword>
<name>A0ACC5U935_9FLAO</name>
<organism evidence="1 2">
    <name type="scientific">Pseudotamlana agarivorans</name>
    <dbReference type="NCBI Taxonomy" id="481183"/>
    <lineage>
        <taxon>Bacteria</taxon>
        <taxon>Pseudomonadati</taxon>
        <taxon>Bacteroidota</taxon>
        <taxon>Flavobacteriia</taxon>
        <taxon>Flavobacteriales</taxon>
        <taxon>Flavobacteriaceae</taxon>
        <taxon>Pseudotamlana</taxon>
    </lineage>
</organism>
<dbReference type="EMBL" id="JAHKPD010000013">
    <property type="protein sequence ID" value="MBU2950816.1"/>
    <property type="molecule type" value="Genomic_DNA"/>
</dbReference>
<sequence>MSQLFTDSSFQNITNVANRYNISVETTTELTHTLMTTNGTMAQFYLPELGGGGQWMQGGMTMVGDMFNNQLKSLVDGICYDLSNLIGQGAIQYKPLPKFKNPDGSLSQGTNWWGDLGFPNSTGSQNGTSYAIFNGINRLAIQENGKVTIFDTLDHQIGGVGQQQGGNYSVSFSSQYGPVNLGVLPIVSANPNNQSILNNVTESAQPEEIQNFDQPSFHEVNQEQELQTDTHTDLEEDIFSKIEKLASLKDKGILSDDEFTNKKTELLSRL</sequence>
<protein>
    <submittedName>
        <fullName evidence="1">SHOCT domain-containing protein</fullName>
    </submittedName>
</protein>